<name>A0AAN5ALT3_9BACT</name>
<keyword evidence="2" id="KW-0031">Aminopeptidase</keyword>
<feature type="transmembrane region" description="Helical" evidence="1">
    <location>
        <begin position="49"/>
        <end position="66"/>
    </location>
</feature>
<keyword evidence="1" id="KW-0472">Membrane</keyword>
<reference evidence="2 3" key="1">
    <citation type="submission" date="2021-12" db="EMBL/GenBank/DDBJ databases">
        <title>Genome sequencing of bacteria with rrn-lacking chromosome and rrn-plasmid.</title>
        <authorList>
            <person name="Anda M."/>
            <person name="Iwasaki W."/>
        </authorList>
    </citation>
    <scope>NUCLEOTIDE SEQUENCE [LARGE SCALE GENOMIC DNA]</scope>
    <source>
        <strain evidence="2 3">NBRC 15940</strain>
    </source>
</reference>
<dbReference type="Pfam" id="PF05656">
    <property type="entry name" value="DUF805"/>
    <property type="match status" value="1"/>
</dbReference>
<evidence type="ECO:0000256" key="1">
    <source>
        <dbReference type="SAM" id="Phobius"/>
    </source>
</evidence>
<keyword evidence="2" id="KW-0378">Hydrolase</keyword>
<keyword evidence="2" id="KW-0645">Protease</keyword>
<dbReference type="AlphaFoldDB" id="A0AAN5ALT3"/>
<gene>
    <name evidence="2" type="ORF">PEDI_41610</name>
</gene>
<dbReference type="PANTHER" id="PTHR34980:SF2">
    <property type="entry name" value="INNER MEMBRANE PROTEIN YHAH-RELATED"/>
    <property type="match status" value="1"/>
</dbReference>
<dbReference type="Proteomes" id="UP001310022">
    <property type="component" value="Unassembled WGS sequence"/>
</dbReference>
<comment type="caution">
    <text evidence="2">The sequence shown here is derived from an EMBL/GenBank/DDBJ whole genome shotgun (WGS) entry which is preliminary data.</text>
</comment>
<evidence type="ECO:0000313" key="3">
    <source>
        <dbReference type="Proteomes" id="UP001310022"/>
    </source>
</evidence>
<dbReference type="RefSeq" id="WP_338238755.1">
    <property type="nucleotide sequence ID" value="NZ_BQKE01000003.1"/>
</dbReference>
<dbReference type="PANTHER" id="PTHR34980">
    <property type="entry name" value="INNER MEMBRANE PROTEIN-RELATED-RELATED"/>
    <property type="match status" value="1"/>
</dbReference>
<keyword evidence="1" id="KW-1133">Transmembrane helix</keyword>
<dbReference type="EMBL" id="BQKE01000003">
    <property type="protein sequence ID" value="GJM63609.1"/>
    <property type="molecule type" value="Genomic_DNA"/>
</dbReference>
<dbReference type="GO" id="GO:0005886">
    <property type="term" value="C:plasma membrane"/>
    <property type="evidence" value="ECO:0007669"/>
    <property type="project" value="TreeGrafter"/>
</dbReference>
<feature type="transmembrane region" description="Helical" evidence="1">
    <location>
        <begin position="23"/>
        <end position="43"/>
    </location>
</feature>
<proteinExistence type="predicted"/>
<dbReference type="GO" id="GO:0004177">
    <property type="term" value="F:aminopeptidase activity"/>
    <property type="evidence" value="ECO:0007669"/>
    <property type="project" value="UniProtKB-KW"/>
</dbReference>
<sequence>MEWYLKVLKQYFDFSGRARRKEFWMFALINSAVLILLGAFSAASEVLGGALYALYALGVFIPNLAVTVRRLHDVNKSGWWYFVIIVPLVGVFWLIYLLASEGDTGPNQYGADPKNPEDLVKEFIEAS</sequence>
<keyword evidence="3" id="KW-1185">Reference proteome</keyword>
<feature type="transmembrane region" description="Helical" evidence="1">
    <location>
        <begin position="78"/>
        <end position="99"/>
    </location>
</feature>
<dbReference type="InterPro" id="IPR008523">
    <property type="entry name" value="DUF805"/>
</dbReference>
<protein>
    <submittedName>
        <fullName evidence="2">Aminopeptidase</fullName>
    </submittedName>
</protein>
<accession>A0AAN5ALT3</accession>
<keyword evidence="1" id="KW-0812">Transmembrane</keyword>
<organism evidence="2 3">
    <name type="scientific">Persicobacter diffluens</name>
    <dbReference type="NCBI Taxonomy" id="981"/>
    <lineage>
        <taxon>Bacteria</taxon>
        <taxon>Pseudomonadati</taxon>
        <taxon>Bacteroidota</taxon>
        <taxon>Cytophagia</taxon>
        <taxon>Cytophagales</taxon>
        <taxon>Persicobacteraceae</taxon>
        <taxon>Persicobacter</taxon>
    </lineage>
</organism>
<evidence type="ECO:0000313" key="2">
    <source>
        <dbReference type="EMBL" id="GJM63609.1"/>
    </source>
</evidence>